<dbReference type="NCBIfam" id="NF006743">
    <property type="entry name" value="PRK09270.1-2"/>
    <property type="match status" value="1"/>
</dbReference>
<dbReference type="Pfam" id="PF00485">
    <property type="entry name" value="PRK"/>
    <property type="match status" value="1"/>
</dbReference>
<dbReference type="GO" id="GO:0016301">
    <property type="term" value="F:kinase activity"/>
    <property type="evidence" value="ECO:0007669"/>
    <property type="project" value="UniProtKB-KW"/>
</dbReference>
<gene>
    <name evidence="3" type="ORF">IHE55_00770</name>
</gene>
<comment type="caution">
    <text evidence="3">The sequence shown here is derived from an EMBL/GenBank/DDBJ whole genome shotgun (WGS) entry which is preliminary data.</text>
</comment>
<sequence>MGAIQEPPHEHREPHRPRFRPPALAPIPAPGDGRPRGIGRDRTPADPVRRARRLVVPGRRAILGIAGPPGSGKSTLARRLAAALPGQAVVVPMDGFHLAGAELERLGRQDRKGAPDTFDAAGYVALLHRLREAVDECVYAPEFRREIEEPVAGAIPVPARVPLVITEGNYLLLDDGPWARIRPLLDEAWYLAPDEETRIDRLIRRHVAHGRSPEAARAWSLGTDQRNADLVAATRNRADLVLTPPPPEPHRATPGPAAAPAPPARHDTP</sequence>
<dbReference type="Gene3D" id="3.40.50.300">
    <property type="entry name" value="P-loop containing nucleotide triphosphate hydrolases"/>
    <property type="match status" value="2"/>
</dbReference>
<accession>A0ABS0NDY8</accession>
<name>A0ABS0NDY8_9ACTN</name>
<proteinExistence type="predicted"/>
<reference evidence="3 4" key="1">
    <citation type="submission" date="2020-09" db="EMBL/GenBank/DDBJ databases">
        <title>Biosynthesis of the nuclear factor of activated T cells inhibitor NFAT-133 and its congeners in Streptomyces pactum.</title>
        <authorList>
            <person name="Zhou W."/>
            <person name="Posri P."/>
            <person name="Abugrain M.E."/>
            <person name="Weisberg A.J."/>
            <person name="Chang J.H."/>
            <person name="Mahmud T."/>
        </authorList>
    </citation>
    <scope>NUCLEOTIDE SEQUENCE [LARGE SCALE GENOMIC DNA]</scope>
    <source>
        <strain evidence="3 4">ATCC 27456</strain>
    </source>
</reference>
<dbReference type="InterPro" id="IPR027417">
    <property type="entry name" value="P-loop_NTPase"/>
</dbReference>
<evidence type="ECO:0000259" key="2">
    <source>
        <dbReference type="Pfam" id="PF00485"/>
    </source>
</evidence>
<feature type="region of interest" description="Disordered" evidence="1">
    <location>
        <begin position="239"/>
        <end position="269"/>
    </location>
</feature>
<evidence type="ECO:0000313" key="3">
    <source>
        <dbReference type="EMBL" id="MBH5333410.1"/>
    </source>
</evidence>
<keyword evidence="3" id="KW-0418">Kinase</keyword>
<evidence type="ECO:0000256" key="1">
    <source>
        <dbReference type="SAM" id="MobiDB-lite"/>
    </source>
</evidence>
<dbReference type="Proteomes" id="UP000807371">
    <property type="component" value="Unassembled WGS sequence"/>
</dbReference>
<feature type="region of interest" description="Disordered" evidence="1">
    <location>
        <begin position="1"/>
        <end position="49"/>
    </location>
</feature>
<dbReference type="EMBL" id="JACYXC010000001">
    <property type="protein sequence ID" value="MBH5333410.1"/>
    <property type="molecule type" value="Genomic_DNA"/>
</dbReference>
<protein>
    <submittedName>
        <fullName evidence="3">Nucleoside/nucleotide kinase family protein</fullName>
    </submittedName>
</protein>
<feature type="compositionally biased region" description="Basic and acidic residues" evidence="1">
    <location>
        <begin position="33"/>
        <end position="49"/>
    </location>
</feature>
<dbReference type="PANTHER" id="PTHR10285">
    <property type="entry name" value="URIDINE KINASE"/>
    <property type="match status" value="1"/>
</dbReference>
<keyword evidence="4" id="KW-1185">Reference proteome</keyword>
<keyword evidence="3" id="KW-0808">Transferase</keyword>
<dbReference type="SUPFAM" id="SSF52540">
    <property type="entry name" value="P-loop containing nucleoside triphosphate hydrolases"/>
    <property type="match status" value="1"/>
</dbReference>
<feature type="domain" description="Phosphoribulokinase/uridine kinase" evidence="2">
    <location>
        <begin position="62"/>
        <end position="241"/>
    </location>
</feature>
<dbReference type="InterPro" id="IPR006083">
    <property type="entry name" value="PRK/URK"/>
</dbReference>
<evidence type="ECO:0000313" key="4">
    <source>
        <dbReference type="Proteomes" id="UP000807371"/>
    </source>
</evidence>
<organism evidence="3 4">
    <name type="scientific">Streptomyces pactum</name>
    <dbReference type="NCBI Taxonomy" id="68249"/>
    <lineage>
        <taxon>Bacteria</taxon>
        <taxon>Bacillati</taxon>
        <taxon>Actinomycetota</taxon>
        <taxon>Actinomycetes</taxon>
        <taxon>Kitasatosporales</taxon>
        <taxon>Streptomycetaceae</taxon>
        <taxon>Streptomyces</taxon>
    </lineage>
</organism>